<evidence type="ECO:0000256" key="5">
    <source>
        <dbReference type="ARBA" id="ARBA00012213"/>
    </source>
</evidence>
<comment type="function">
    <text evidence="8">Catalyzes the aldol cleavage of 4-hydroxy-4-methyl-2-oxoglutarate (HMG) into 2 molecules of pyruvate. Also contains a secondary oxaloacetate (OAA) decarboxylase activity due to the common pyruvate enolate transition state formed following C-C bond cleavage in the retro-aldol and decarboxylation reactions.</text>
</comment>
<evidence type="ECO:0000256" key="9">
    <source>
        <dbReference type="ARBA" id="ARBA00030169"/>
    </source>
</evidence>
<keyword evidence="13" id="KW-1185">Reference proteome</keyword>
<sequence>MSAVVVTDIARADAAAVDGLALHGVATVHEAMGRVGLAGPSLTPIQQGARIAGTAVTVLSWPGDNLMIHAAVEQCRAGDVLVVATTSPSSDGAFGDLFATALKARGVRGLVTATGVRDTQDLRDMGFPAWSNGVHSQGTVKATPGSVNVPVVVDGMVVRPGDVVIADDDGVVCVPRERAAEALAAAEARVAKEEADRAAYAAGAELSLDRKGLRALLADLGVRYVSQAAYEAGDGR</sequence>
<dbReference type="Proteomes" id="UP001410795">
    <property type="component" value="Unassembled WGS sequence"/>
</dbReference>
<evidence type="ECO:0000256" key="7">
    <source>
        <dbReference type="ARBA" id="ARBA00016549"/>
    </source>
</evidence>
<dbReference type="InterPro" id="IPR036704">
    <property type="entry name" value="RraA/RraA-like_sf"/>
</dbReference>
<dbReference type="InterPro" id="IPR005493">
    <property type="entry name" value="RraA/RraA-like"/>
</dbReference>
<evidence type="ECO:0000256" key="4">
    <source>
        <dbReference type="ARBA" id="ARBA00011233"/>
    </source>
</evidence>
<reference evidence="13" key="1">
    <citation type="journal article" date="2019" name="Int. J. Syst. Evol. Microbiol.">
        <title>The Global Catalogue of Microorganisms (GCM) 10K type strain sequencing project: providing services to taxonomists for standard genome sequencing and annotation.</title>
        <authorList>
            <consortium name="The Broad Institute Genomics Platform"/>
            <consortium name="The Broad Institute Genome Sequencing Center for Infectious Disease"/>
            <person name="Wu L."/>
            <person name="Ma J."/>
        </authorList>
    </citation>
    <scope>NUCLEOTIDE SEQUENCE [LARGE SCALE GENOMIC DNA]</scope>
    <source>
        <strain evidence="13">JCM 16546</strain>
    </source>
</reference>
<dbReference type="EC" id="4.1.3.17" evidence="5"/>
<dbReference type="RefSeq" id="WP_221855175.1">
    <property type="nucleotide sequence ID" value="NZ_BAAAYV010000005.1"/>
</dbReference>
<gene>
    <name evidence="12" type="ORF">GCM10022202_12160</name>
</gene>
<evidence type="ECO:0000256" key="3">
    <source>
        <dbReference type="ARBA" id="ARBA00008621"/>
    </source>
</evidence>
<evidence type="ECO:0000313" key="13">
    <source>
        <dbReference type="Proteomes" id="UP001410795"/>
    </source>
</evidence>
<name>A0ABP7BCE9_9MICO</name>
<evidence type="ECO:0000313" key="12">
    <source>
        <dbReference type="EMBL" id="GAA3653780.1"/>
    </source>
</evidence>
<proteinExistence type="inferred from homology"/>
<dbReference type="EC" id="4.1.1.112" evidence="6"/>
<protein>
    <recommendedName>
        <fullName evidence="7">Putative 4-hydroxy-4-methyl-2-oxoglutarate aldolase</fullName>
        <ecNumber evidence="6">4.1.1.112</ecNumber>
        <ecNumber evidence="5">4.1.3.17</ecNumber>
    </recommendedName>
    <alternativeName>
        <fullName evidence="10">Oxaloacetate decarboxylase</fullName>
    </alternativeName>
    <alternativeName>
        <fullName evidence="9">RraA-like protein</fullName>
    </alternativeName>
</protein>
<evidence type="ECO:0000256" key="6">
    <source>
        <dbReference type="ARBA" id="ARBA00012947"/>
    </source>
</evidence>
<comment type="subunit">
    <text evidence="4">Homotrimer.</text>
</comment>
<dbReference type="PANTHER" id="PTHR33254">
    <property type="entry name" value="4-HYDROXY-4-METHYL-2-OXOGLUTARATE ALDOLASE 3-RELATED"/>
    <property type="match status" value="1"/>
</dbReference>
<evidence type="ECO:0000256" key="11">
    <source>
        <dbReference type="ARBA" id="ARBA00047973"/>
    </source>
</evidence>
<comment type="caution">
    <text evidence="12">The sequence shown here is derived from an EMBL/GenBank/DDBJ whole genome shotgun (WGS) entry which is preliminary data.</text>
</comment>
<comment type="similarity">
    <text evidence="3">Belongs to the class II aldolase/RraA-like family.</text>
</comment>
<evidence type="ECO:0000256" key="1">
    <source>
        <dbReference type="ARBA" id="ARBA00001342"/>
    </source>
</evidence>
<comment type="cofactor">
    <cofactor evidence="2">
        <name>a divalent metal cation</name>
        <dbReference type="ChEBI" id="CHEBI:60240"/>
    </cofactor>
</comment>
<evidence type="ECO:0000256" key="10">
    <source>
        <dbReference type="ARBA" id="ARBA00032305"/>
    </source>
</evidence>
<dbReference type="EMBL" id="BAAAYV010000005">
    <property type="protein sequence ID" value="GAA3653780.1"/>
    <property type="molecule type" value="Genomic_DNA"/>
</dbReference>
<accession>A0ABP7BCE9</accession>
<dbReference type="NCBIfam" id="NF006731">
    <property type="entry name" value="PRK09262.1"/>
    <property type="match status" value="1"/>
</dbReference>
<dbReference type="Pfam" id="PF03737">
    <property type="entry name" value="RraA-like"/>
    <property type="match status" value="1"/>
</dbReference>
<dbReference type="Gene3D" id="3.50.30.40">
    <property type="entry name" value="Ribonuclease E inhibitor RraA/RraA-like"/>
    <property type="match status" value="1"/>
</dbReference>
<dbReference type="PANTHER" id="PTHR33254:SF16">
    <property type="entry name" value="BLR3842 PROTEIN"/>
    <property type="match status" value="1"/>
</dbReference>
<evidence type="ECO:0000256" key="8">
    <source>
        <dbReference type="ARBA" id="ARBA00025046"/>
    </source>
</evidence>
<dbReference type="CDD" id="cd16841">
    <property type="entry name" value="RraA_family"/>
    <property type="match status" value="1"/>
</dbReference>
<organism evidence="12 13">
    <name type="scientific">Microbacterium marinilacus</name>
    <dbReference type="NCBI Taxonomy" id="415209"/>
    <lineage>
        <taxon>Bacteria</taxon>
        <taxon>Bacillati</taxon>
        <taxon>Actinomycetota</taxon>
        <taxon>Actinomycetes</taxon>
        <taxon>Micrococcales</taxon>
        <taxon>Microbacteriaceae</taxon>
        <taxon>Microbacterium</taxon>
    </lineage>
</organism>
<comment type="catalytic activity">
    <reaction evidence="11">
        <text>oxaloacetate + H(+) = pyruvate + CO2</text>
        <dbReference type="Rhea" id="RHEA:15641"/>
        <dbReference type="ChEBI" id="CHEBI:15361"/>
        <dbReference type="ChEBI" id="CHEBI:15378"/>
        <dbReference type="ChEBI" id="CHEBI:16452"/>
        <dbReference type="ChEBI" id="CHEBI:16526"/>
        <dbReference type="EC" id="4.1.1.112"/>
    </reaction>
</comment>
<comment type="catalytic activity">
    <reaction evidence="1">
        <text>4-hydroxy-4-methyl-2-oxoglutarate = 2 pyruvate</text>
        <dbReference type="Rhea" id="RHEA:22748"/>
        <dbReference type="ChEBI" id="CHEBI:15361"/>
        <dbReference type="ChEBI" id="CHEBI:58276"/>
        <dbReference type="EC" id="4.1.3.17"/>
    </reaction>
</comment>
<evidence type="ECO:0000256" key="2">
    <source>
        <dbReference type="ARBA" id="ARBA00001968"/>
    </source>
</evidence>
<dbReference type="SUPFAM" id="SSF89562">
    <property type="entry name" value="RraA-like"/>
    <property type="match status" value="1"/>
</dbReference>